<sequence length="134" mass="14334">MMPWLPDRHAAADRDALDQIHQTMHHALRRHHGDAFAVIDRITTILRGSGRPCRPLMPPGHGLPLHVAARHGGSIELTVGAAGCRVAIRPQLDTDGRQTVDIAVDDCGGTDIRIAVDGIPATGRIEPSDGGDRP</sequence>
<accession>A0ABN2DJK0</accession>
<proteinExistence type="predicted"/>
<evidence type="ECO:0000313" key="2">
    <source>
        <dbReference type="Proteomes" id="UP001501470"/>
    </source>
</evidence>
<dbReference type="RefSeq" id="WP_344515793.1">
    <property type="nucleotide sequence ID" value="NZ_BAAAQD010000064.1"/>
</dbReference>
<dbReference type="Proteomes" id="UP001501470">
    <property type="component" value="Unassembled WGS sequence"/>
</dbReference>
<name>A0ABN2DJK0_9ACTN</name>
<comment type="caution">
    <text evidence="1">The sequence shown here is derived from an EMBL/GenBank/DDBJ whole genome shotgun (WGS) entry which is preliminary data.</text>
</comment>
<organism evidence="1 2">
    <name type="scientific">Dactylosporangium maewongense</name>
    <dbReference type="NCBI Taxonomy" id="634393"/>
    <lineage>
        <taxon>Bacteria</taxon>
        <taxon>Bacillati</taxon>
        <taxon>Actinomycetota</taxon>
        <taxon>Actinomycetes</taxon>
        <taxon>Micromonosporales</taxon>
        <taxon>Micromonosporaceae</taxon>
        <taxon>Dactylosporangium</taxon>
    </lineage>
</organism>
<gene>
    <name evidence="1" type="ORF">GCM10009827_119000</name>
</gene>
<dbReference type="EMBL" id="BAAAQD010000064">
    <property type="protein sequence ID" value="GAA1577352.1"/>
    <property type="molecule type" value="Genomic_DNA"/>
</dbReference>
<reference evidence="1 2" key="1">
    <citation type="journal article" date="2019" name="Int. J. Syst. Evol. Microbiol.">
        <title>The Global Catalogue of Microorganisms (GCM) 10K type strain sequencing project: providing services to taxonomists for standard genome sequencing and annotation.</title>
        <authorList>
            <consortium name="The Broad Institute Genomics Platform"/>
            <consortium name="The Broad Institute Genome Sequencing Center for Infectious Disease"/>
            <person name="Wu L."/>
            <person name="Ma J."/>
        </authorList>
    </citation>
    <scope>NUCLEOTIDE SEQUENCE [LARGE SCALE GENOMIC DNA]</scope>
    <source>
        <strain evidence="1 2">JCM 15933</strain>
    </source>
</reference>
<keyword evidence="2" id="KW-1185">Reference proteome</keyword>
<protein>
    <submittedName>
        <fullName evidence="1">Uncharacterized protein</fullName>
    </submittedName>
</protein>
<evidence type="ECO:0000313" key="1">
    <source>
        <dbReference type="EMBL" id="GAA1577352.1"/>
    </source>
</evidence>